<feature type="transmembrane region" description="Helical" evidence="16">
    <location>
        <begin position="178"/>
        <end position="196"/>
    </location>
</feature>
<keyword evidence="11 16" id="KW-1133">Transmembrane helix</keyword>
<dbReference type="Pfam" id="PF02233">
    <property type="entry name" value="PNTB"/>
    <property type="match status" value="1"/>
</dbReference>
<evidence type="ECO:0000256" key="5">
    <source>
        <dbReference type="ARBA" id="ARBA00014581"/>
    </source>
</evidence>
<dbReference type="InterPro" id="IPR029035">
    <property type="entry name" value="DHS-like_NAD/FAD-binding_dom"/>
</dbReference>
<keyword evidence="13 15" id="KW-0472">Membrane</keyword>
<dbReference type="PIRSF" id="PIRSF000204">
    <property type="entry name" value="PNTB"/>
    <property type="match status" value="1"/>
</dbReference>
<evidence type="ECO:0000256" key="12">
    <source>
        <dbReference type="ARBA" id="ARBA00023027"/>
    </source>
</evidence>
<organism evidence="18 19">
    <name type="scientific">Roseateles violae</name>
    <dbReference type="NCBI Taxonomy" id="3058042"/>
    <lineage>
        <taxon>Bacteria</taxon>
        <taxon>Pseudomonadati</taxon>
        <taxon>Pseudomonadota</taxon>
        <taxon>Betaproteobacteria</taxon>
        <taxon>Burkholderiales</taxon>
        <taxon>Sphaerotilaceae</taxon>
        <taxon>Roseateles</taxon>
    </lineage>
</organism>
<evidence type="ECO:0000256" key="6">
    <source>
        <dbReference type="ARBA" id="ARBA00022475"/>
    </source>
</evidence>
<keyword evidence="8 16" id="KW-0812">Transmembrane</keyword>
<evidence type="ECO:0000256" key="8">
    <source>
        <dbReference type="ARBA" id="ARBA00022692"/>
    </source>
</evidence>
<dbReference type="Gene3D" id="3.40.50.1220">
    <property type="entry name" value="TPP-binding domain"/>
    <property type="match status" value="1"/>
</dbReference>
<feature type="transmembrane region" description="Helical" evidence="16">
    <location>
        <begin position="92"/>
        <end position="113"/>
    </location>
</feature>
<comment type="caution">
    <text evidence="18">The sequence shown here is derived from an EMBL/GenBank/DDBJ whole genome shotgun (WGS) entry which is preliminary data.</text>
</comment>
<sequence length="474" mass="49440">MSMNLVTLLYLIASVFFIQALKGLSHPTTSIRGNLFGMAGMLIATVTTAALIVKLAGGHSFGLSYVLAGLVIGGGIGAYMANKVEMTKMPELVAFMHSMIGLAAVFIAATAVLEPQAFGISASRETIPGGNRIELALGAFIGAITFSGSVIAFGKLSGKYKFRLFQGAPVTFAGQHKLNLALGLAAVFFCFGFWHSASWMDFGLVLALGFLLGVLLIIPIGGADMPVVVSMLNSYSGWAAAGIGFSLNNSMLIIAGSLVGSSGAILSYIMCKAMNRSFFNVILGGFGGDTTAAAAGGGAQRNVKSGSADDAAFVMGNAESVIIVPGYGLAVARAQHAVKELAAKLIEKGVTVKYAIHPVAGRMPGHMNVLLAEAEVPYDQVFEMEDINAEFGQADVAIILGANDVVNPAAHVKGSAIYGMPILEAYKAKTIIVNKRSMAAGYAGLDNELFYMDKTMMVFGDAKKVVEDMLKAVE</sequence>
<evidence type="ECO:0000256" key="11">
    <source>
        <dbReference type="ARBA" id="ARBA00022989"/>
    </source>
</evidence>
<keyword evidence="12 15" id="KW-0520">NAD</keyword>
<feature type="transmembrane region" description="Helical" evidence="16">
    <location>
        <begin position="6"/>
        <end position="24"/>
    </location>
</feature>
<comment type="subcellular location">
    <subcellularLocation>
        <location evidence="2">Cell inner membrane</location>
        <topology evidence="2">Multi-pass membrane protein</topology>
    </subcellularLocation>
</comment>
<keyword evidence="7 15" id="KW-0997">Cell inner membrane</keyword>
<feature type="transmembrane region" description="Helical" evidence="16">
    <location>
        <begin position="62"/>
        <end position="80"/>
    </location>
</feature>
<comment type="catalytic activity">
    <reaction evidence="14 15">
        <text>NAD(+) + NADPH + H(+)(in) = NADH + NADP(+) + H(+)(out)</text>
        <dbReference type="Rhea" id="RHEA:47992"/>
        <dbReference type="ChEBI" id="CHEBI:15378"/>
        <dbReference type="ChEBI" id="CHEBI:57540"/>
        <dbReference type="ChEBI" id="CHEBI:57783"/>
        <dbReference type="ChEBI" id="CHEBI:57945"/>
        <dbReference type="ChEBI" id="CHEBI:58349"/>
        <dbReference type="EC" id="7.1.1.1"/>
    </reaction>
</comment>
<keyword evidence="19" id="KW-1185">Reference proteome</keyword>
<feature type="transmembrane region" description="Helical" evidence="16">
    <location>
        <begin position="36"/>
        <end position="56"/>
    </location>
</feature>
<comment type="similarity">
    <text evidence="3 15">Belongs to the PNT beta subunit family.</text>
</comment>
<keyword evidence="6 15" id="KW-1003">Cell membrane</keyword>
<dbReference type="InterPro" id="IPR034300">
    <property type="entry name" value="PNTB-like"/>
</dbReference>
<evidence type="ECO:0000256" key="15">
    <source>
        <dbReference type="PIRNR" id="PIRNR000204"/>
    </source>
</evidence>
<dbReference type="RefSeq" id="WP_290357194.1">
    <property type="nucleotide sequence ID" value="NZ_JAUHHC010000001.1"/>
</dbReference>
<dbReference type="EC" id="7.1.1.1" evidence="4 15"/>
<evidence type="ECO:0000256" key="3">
    <source>
        <dbReference type="ARBA" id="ARBA00007919"/>
    </source>
</evidence>
<evidence type="ECO:0000256" key="16">
    <source>
        <dbReference type="SAM" id="Phobius"/>
    </source>
</evidence>
<feature type="domain" description="NADP transhydrogenase beta-like" evidence="17">
    <location>
        <begin position="7"/>
        <end position="471"/>
    </location>
</feature>
<dbReference type="Proteomes" id="UP001228044">
    <property type="component" value="Unassembled WGS sequence"/>
</dbReference>
<evidence type="ECO:0000256" key="9">
    <source>
        <dbReference type="ARBA" id="ARBA00022857"/>
    </source>
</evidence>
<evidence type="ECO:0000256" key="2">
    <source>
        <dbReference type="ARBA" id="ARBA00004429"/>
    </source>
</evidence>
<evidence type="ECO:0000256" key="4">
    <source>
        <dbReference type="ARBA" id="ARBA00012943"/>
    </source>
</evidence>
<reference evidence="18 19" key="1">
    <citation type="submission" date="2023-06" db="EMBL/GenBank/DDBJ databases">
        <title>Pelomonas sp. PFR6 16S ribosomal RNA gene Genome sequencing and assembly.</title>
        <authorList>
            <person name="Woo H."/>
        </authorList>
    </citation>
    <scope>NUCLEOTIDE SEQUENCE [LARGE SCALE GENOMIC DNA]</scope>
    <source>
        <strain evidence="18 19">PFR6</strain>
    </source>
</reference>
<evidence type="ECO:0000256" key="13">
    <source>
        <dbReference type="ARBA" id="ARBA00023136"/>
    </source>
</evidence>
<evidence type="ECO:0000256" key="1">
    <source>
        <dbReference type="ARBA" id="ARBA00003943"/>
    </source>
</evidence>
<evidence type="ECO:0000256" key="7">
    <source>
        <dbReference type="ARBA" id="ARBA00022519"/>
    </source>
</evidence>
<keyword evidence="10 15" id="KW-1278">Translocase</keyword>
<feature type="transmembrane region" description="Helical" evidence="16">
    <location>
        <begin position="133"/>
        <end position="157"/>
    </location>
</feature>
<evidence type="ECO:0000259" key="17">
    <source>
        <dbReference type="Pfam" id="PF02233"/>
    </source>
</evidence>
<evidence type="ECO:0000313" key="19">
    <source>
        <dbReference type="Proteomes" id="UP001228044"/>
    </source>
</evidence>
<dbReference type="PANTHER" id="PTHR44758:SF1">
    <property type="entry name" value="NAD(P) TRANSHYDROGENASE SUBUNIT BETA"/>
    <property type="match status" value="1"/>
</dbReference>
<dbReference type="PANTHER" id="PTHR44758">
    <property type="entry name" value="NAD(P) TRANSHYDROGENASE SUBUNIT BETA"/>
    <property type="match status" value="1"/>
</dbReference>
<keyword evidence="9 15" id="KW-0521">NADP</keyword>
<feature type="transmembrane region" description="Helical" evidence="16">
    <location>
        <begin position="202"/>
        <end position="220"/>
    </location>
</feature>
<comment type="function">
    <text evidence="1 15">The transhydrogenation between NADH and NADP is coupled to respiration and ATP hydrolysis and functions as a proton pump across the membrane.</text>
</comment>
<evidence type="ECO:0000313" key="18">
    <source>
        <dbReference type="EMBL" id="MDN3918866.1"/>
    </source>
</evidence>
<proteinExistence type="inferred from homology"/>
<dbReference type="SUPFAM" id="SSF52467">
    <property type="entry name" value="DHS-like NAD/FAD-binding domain"/>
    <property type="match status" value="1"/>
</dbReference>
<gene>
    <name evidence="18" type="ORF">QWJ38_01120</name>
</gene>
<name>A0ABT8DKB5_9BURK</name>
<evidence type="ECO:0000256" key="10">
    <source>
        <dbReference type="ARBA" id="ARBA00022967"/>
    </source>
</evidence>
<dbReference type="InterPro" id="IPR012136">
    <property type="entry name" value="NADH_DH_b"/>
</dbReference>
<accession>A0ABT8DKB5</accession>
<evidence type="ECO:0000256" key="14">
    <source>
        <dbReference type="ARBA" id="ARBA00048202"/>
    </source>
</evidence>
<protein>
    <recommendedName>
        <fullName evidence="5 15">NAD(P) transhydrogenase subunit beta</fullName>
        <ecNumber evidence="4 15">7.1.1.1</ecNumber>
    </recommendedName>
    <alternativeName>
        <fullName evidence="15">Nicotinamide nucleotide transhydrogenase subunit beta</fullName>
    </alternativeName>
</protein>
<dbReference type="EMBL" id="JAUHHC010000001">
    <property type="protein sequence ID" value="MDN3918866.1"/>
    <property type="molecule type" value="Genomic_DNA"/>
</dbReference>